<dbReference type="Proteomes" id="UP001156218">
    <property type="component" value="Chromosome"/>
</dbReference>
<evidence type="ECO:0000313" key="2">
    <source>
        <dbReference type="Proteomes" id="UP001156218"/>
    </source>
</evidence>
<organism evidence="1 2">
    <name type="scientific">Bacteroides thetaiotaomicron</name>
    <dbReference type="NCBI Taxonomy" id="818"/>
    <lineage>
        <taxon>Bacteria</taxon>
        <taxon>Pseudomonadati</taxon>
        <taxon>Bacteroidota</taxon>
        <taxon>Bacteroidia</taxon>
        <taxon>Bacteroidales</taxon>
        <taxon>Bacteroidaceae</taxon>
        <taxon>Bacteroides</taxon>
    </lineage>
</organism>
<dbReference type="RefSeq" id="WP_015531800.1">
    <property type="nucleotide sequence ID" value="NZ_CP083680.1"/>
</dbReference>
<sequence>METMTVSEIMDIMEELGICVDSFTDDIYIPTLEELCRMFGVNSLEELRNMPHGPMAF</sequence>
<accession>A0ABD7TYG9</accession>
<reference evidence="1 2" key="1">
    <citation type="submission" date="2021-06" db="EMBL/GenBank/DDBJ databases">
        <title>Interrogation of the integrated mobile genetic elements in gut-associated Bacteroides with a consensus prediction approach.</title>
        <authorList>
            <person name="Campbell D.E."/>
            <person name="Leigh J.R."/>
            <person name="Kim T."/>
            <person name="England W."/>
            <person name="Whitaker R.J."/>
            <person name="Degnan P.H."/>
        </authorList>
    </citation>
    <scope>NUCLEOTIDE SEQUENCE [LARGE SCALE GENOMIC DNA]</scope>
    <source>
        <strain evidence="1 2">WAL8669</strain>
    </source>
</reference>
<proteinExistence type="predicted"/>
<evidence type="ECO:0000313" key="1">
    <source>
        <dbReference type="EMBL" id="UYU65054.1"/>
    </source>
</evidence>
<protein>
    <submittedName>
        <fullName evidence="1">Uncharacterized protein</fullName>
    </submittedName>
</protein>
<name>A0ABD7TYG9_BACT4</name>
<gene>
    <name evidence="1" type="ORF">KQP68_15865</name>
</gene>
<dbReference type="EMBL" id="CP083680">
    <property type="protein sequence ID" value="UYU65054.1"/>
    <property type="molecule type" value="Genomic_DNA"/>
</dbReference>
<dbReference type="AlphaFoldDB" id="A0ABD7TYG9"/>